<dbReference type="InterPro" id="IPR001723">
    <property type="entry name" value="Nuclear_hrmn_rcpt"/>
</dbReference>
<dbReference type="PROSITE" id="PS51030">
    <property type="entry name" value="NUCLEAR_REC_DBD_2"/>
    <property type="match status" value="1"/>
</dbReference>
<evidence type="ECO:0000256" key="3">
    <source>
        <dbReference type="ARBA" id="ARBA00022833"/>
    </source>
</evidence>
<dbReference type="RefSeq" id="XP_019639710.1">
    <property type="nucleotide sequence ID" value="XM_019784151.1"/>
</dbReference>
<dbReference type="GO" id="GO:0008270">
    <property type="term" value="F:zinc ion binding"/>
    <property type="evidence" value="ECO:0007669"/>
    <property type="project" value="UniProtKB-KW"/>
</dbReference>
<dbReference type="InterPro" id="IPR001628">
    <property type="entry name" value="Znf_hrmn_rcpt"/>
</dbReference>
<feature type="region of interest" description="Disordered" evidence="9">
    <location>
        <begin position="258"/>
        <end position="295"/>
    </location>
</feature>
<dbReference type="CDD" id="cd06916">
    <property type="entry name" value="NR_DBD_like"/>
    <property type="match status" value="1"/>
</dbReference>
<keyword evidence="6" id="KW-0804">Transcription</keyword>
<dbReference type="CDD" id="cd06949">
    <property type="entry name" value="NR_LBD_ER"/>
    <property type="match status" value="1"/>
</dbReference>
<organism evidence="12 13">
    <name type="scientific">Branchiostoma belcheri</name>
    <name type="common">Amphioxus</name>
    <dbReference type="NCBI Taxonomy" id="7741"/>
    <lineage>
        <taxon>Eukaryota</taxon>
        <taxon>Metazoa</taxon>
        <taxon>Chordata</taxon>
        <taxon>Cephalochordata</taxon>
        <taxon>Leptocardii</taxon>
        <taxon>Amphioxiformes</taxon>
        <taxon>Branchiostomatidae</taxon>
        <taxon>Branchiostoma</taxon>
    </lineage>
</organism>
<name>A0A6P4ZEL8_BRABE</name>
<dbReference type="InterPro" id="IPR013088">
    <property type="entry name" value="Znf_NHR/GATA"/>
</dbReference>
<feature type="region of interest" description="Disordered" evidence="9">
    <location>
        <begin position="543"/>
        <end position="587"/>
    </location>
</feature>
<keyword evidence="1" id="KW-0479">Metal-binding</keyword>
<dbReference type="PRINTS" id="PR00398">
    <property type="entry name" value="STRDHORMONER"/>
</dbReference>
<feature type="compositionally biased region" description="Polar residues" evidence="9">
    <location>
        <begin position="543"/>
        <end position="558"/>
    </location>
</feature>
<evidence type="ECO:0000313" key="12">
    <source>
        <dbReference type="Proteomes" id="UP000515135"/>
    </source>
</evidence>
<keyword evidence="12" id="KW-1185">Reference proteome</keyword>
<dbReference type="AlphaFoldDB" id="A0A6P4ZEL8"/>
<proteinExistence type="predicted"/>
<dbReference type="SUPFAM" id="SSF57716">
    <property type="entry name" value="Glucocorticoid receptor-like (DNA-binding domain)"/>
    <property type="match status" value="1"/>
</dbReference>
<evidence type="ECO:0000313" key="13">
    <source>
        <dbReference type="RefSeq" id="XP_019639710.1"/>
    </source>
</evidence>
<keyword evidence="3" id="KW-0862">Zinc</keyword>
<evidence type="ECO:0000256" key="5">
    <source>
        <dbReference type="ARBA" id="ARBA00023125"/>
    </source>
</evidence>
<keyword evidence="8" id="KW-0539">Nucleus</keyword>
<dbReference type="KEGG" id="bbel:109481556"/>
<evidence type="ECO:0000256" key="7">
    <source>
        <dbReference type="ARBA" id="ARBA00023170"/>
    </source>
</evidence>
<reference evidence="13" key="1">
    <citation type="submission" date="2025-08" db="UniProtKB">
        <authorList>
            <consortium name="RefSeq"/>
        </authorList>
    </citation>
    <scope>IDENTIFICATION</scope>
    <source>
        <tissue evidence="13">Gonad</tissue>
    </source>
</reference>
<sequence>MENQPNADGTPMATQGLHPLACQQAYIVQPQLQPTQPYRLPSPVQPELPLIPTNYPISNVTQAPITQPRGNEYPVQRSNVSTSTALISPQYFPFQVVRPYYSPGRPHPQATVPYVRTYAAEQNMEVRTAMSGPQTGAWNRVEQPMYEEPAQKWTGTEESAPWTANQQRNQAANVGAASPGSGQKPPCAICHCPSTGLHYGVYACEGCKSFFHRAQRRAHPYVCPANNNCVIDRRLKKNCPACRLKKCQMLGMSYEEHAVPNRATKKKPKTKKSPNKKPPKKSRQDPPSEETPPNQQVIVHPSIPLYNPTVPLISHLVSIEPNPILTGYNPQCTPSEGYLMALVTDLANREIEGLVDWAARLPGYGMLPMDDQVNLIRTVWLDLLMLGLVWRSMEHRGEWLVFAPDLLMDRSLCRLSGMEYICTPMLEFARQFADLQVSQEVYVCLKALTLYTTAVSRLQDYRQVQRLQQDINEALAEACSSTFGFSPGNIARLMMIVSQVRQLSSLGVDHLNRLRGAETVAVQGLLREIVDEPPRITEITFDEQTGSAKDQETTSASVSAGKAGGEAATSQDAPEPVAENSAEAEAEAAEFAAELKEVMEGDTTTLADVRAMADQMGIQILDLD</sequence>
<evidence type="ECO:0000256" key="9">
    <source>
        <dbReference type="SAM" id="MobiDB-lite"/>
    </source>
</evidence>
<dbReference type="Gene3D" id="1.10.565.10">
    <property type="entry name" value="Retinoid X Receptor"/>
    <property type="match status" value="1"/>
</dbReference>
<dbReference type="Pfam" id="PF00105">
    <property type="entry name" value="zf-C4"/>
    <property type="match status" value="1"/>
</dbReference>
<dbReference type="PROSITE" id="PS51843">
    <property type="entry name" value="NR_LBD"/>
    <property type="match status" value="1"/>
</dbReference>
<dbReference type="Proteomes" id="UP000515135">
    <property type="component" value="Unplaced"/>
</dbReference>
<dbReference type="GO" id="GO:0043565">
    <property type="term" value="F:sequence-specific DNA binding"/>
    <property type="evidence" value="ECO:0007669"/>
    <property type="project" value="InterPro"/>
</dbReference>
<evidence type="ECO:0000256" key="8">
    <source>
        <dbReference type="ARBA" id="ARBA00023242"/>
    </source>
</evidence>
<feature type="compositionally biased region" description="Basic residues" evidence="9">
    <location>
        <begin position="263"/>
        <end position="281"/>
    </location>
</feature>
<feature type="domain" description="Nuclear receptor" evidence="10">
    <location>
        <begin position="184"/>
        <end position="259"/>
    </location>
</feature>
<dbReference type="GeneID" id="109481556"/>
<dbReference type="InterPro" id="IPR000536">
    <property type="entry name" value="Nucl_hrmn_rcpt_lig-bd"/>
</dbReference>
<protein>
    <submittedName>
        <fullName evidence="13">Estrogen receptor beta-like</fullName>
    </submittedName>
</protein>
<dbReference type="SMART" id="SM00430">
    <property type="entry name" value="HOLI"/>
    <property type="match status" value="1"/>
</dbReference>
<keyword evidence="7" id="KW-0675">Receptor</keyword>
<gene>
    <name evidence="13" type="primary">LOC109481556</name>
</gene>
<dbReference type="PANTHER" id="PTHR48092">
    <property type="entry name" value="KNIRPS-RELATED PROTEIN-RELATED"/>
    <property type="match status" value="1"/>
</dbReference>
<evidence type="ECO:0000256" key="1">
    <source>
        <dbReference type="ARBA" id="ARBA00022723"/>
    </source>
</evidence>
<dbReference type="InterPro" id="IPR050200">
    <property type="entry name" value="Nuclear_hormone_rcpt_NR3"/>
</dbReference>
<evidence type="ECO:0000256" key="4">
    <source>
        <dbReference type="ARBA" id="ARBA00023015"/>
    </source>
</evidence>
<feature type="domain" description="NR LBD" evidence="11">
    <location>
        <begin position="308"/>
        <end position="533"/>
    </location>
</feature>
<dbReference type="Pfam" id="PF00104">
    <property type="entry name" value="Hormone_recep"/>
    <property type="match status" value="1"/>
</dbReference>
<dbReference type="SUPFAM" id="SSF48508">
    <property type="entry name" value="Nuclear receptor ligand-binding domain"/>
    <property type="match status" value="1"/>
</dbReference>
<accession>A0A6P4ZEL8</accession>
<dbReference type="Gene3D" id="3.30.50.10">
    <property type="entry name" value="Erythroid Transcription Factor GATA-1, subunit A"/>
    <property type="match status" value="1"/>
</dbReference>
<evidence type="ECO:0000256" key="6">
    <source>
        <dbReference type="ARBA" id="ARBA00023163"/>
    </source>
</evidence>
<dbReference type="OrthoDB" id="5799427at2759"/>
<dbReference type="GO" id="GO:0003700">
    <property type="term" value="F:DNA-binding transcription factor activity"/>
    <property type="evidence" value="ECO:0007669"/>
    <property type="project" value="InterPro"/>
</dbReference>
<evidence type="ECO:0000256" key="2">
    <source>
        <dbReference type="ARBA" id="ARBA00022771"/>
    </source>
</evidence>
<evidence type="ECO:0000259" key="10">
    <source>
        <dbReference type="PROSITE" id="PS51030"/>
    </source>
</evidence>
<evidence type="ECO:0000259" key="11">
    <source>
        <dbReference type="PROSITE" id="PS51843"/>
    </source>
</evidence>
<dbReference type="InterPro" id="IPR035500">
    <property type="entry name" value="NHR-like_dom_sf"/>
</dbReference>
<dbReference type="PRINTS" id="PR00047">
    <property type="entry name" value="STROIDFINGER"/>
</dbReference>
<dbReference type="SMART" id="SM00399">
    <property type="entry name" value="ZnF_C4"/>
    <property type="match status" value="1"/>
</dbReference>
<keyword evidence="2" id="KW-0863">Zinc-finger</keyword>
<keyword evidence="4" id="KW-0805">Transcription regulation</keyword>
<keyword evidence="5" id="KW-0238">DNA-binding</keyword>